<protein>
    <submittedName>
        <fullName evidence="4">TetR/AcrR family transcriptional regulator</fullName>
    </submittedName>
</protein>
<dbReference type="InterPro" id="IPR009057">
    <property type="entry name" value="Homeodomain-like_sf"/>
</dbReference>
<dbReference type="SUPFAM" id="SSF46689">
    <property type="entry name" value="Homeodomain-like"/>
    <property type="match status" value="1"/>
</dbReference>
<keyword evidence="1 2" id="KW-0238">DNA-binding</keyword>
<dbReference type="PANTHER" id="PTHR43479:SF11">
    <property type="entry name" value="ACREF_ENVCD OPERON REPRESSOR-RELATED"/>
    <property type="match status" value="1"/>
</dbReference>
<name>A0A7G9GJ05_9FIRM</name>
<dbReference type="PANTHER" id="PTHR43479">
    <property type="entry name" value="ACREF/ENVCD OPERON REPRESSOR-RELATED"/>
    <property type="match status" value="1"/>
</dbReference>
<dbReference type="InterPro" id="IPR050624">
    <property type="entry name" value="HTH-type_Tx_Regulator"/>
</dbReference>
<evidence type="ECO:0000256" key="1">
    <source>
        <dbReference type="ARBA" id="ARBA00023125"/>
    </source>
</evidence>
<dbReference type="KEGG" id="ehn:H9Q80_10865"/>
<proteinExistence type="predicted"/>
<dbReference type="RefSeq" id="WP_158552360.1">
    <property type="nucleotide sequence ID" value="NZ_CP060636.1"/>
</dbReference>
<dbReference type="EMBL" id="CP060636">
    <property type="protein sequence ID" value="QNM10787.1"/>
    <property type="molecule type" value="Genomic_DNA"/>
</dbReference>
<organism evidence="4 5">
    <name type="scientific">[Eubacterium] hominis</name>
    <dbReference type="NCBI Taxonomy" id="2764325"/>
    <lineage>
        <taxon>Bacteria</taxon>
        <taxon>Bacillati</taxon>
        <taxon>Bacillota</taxon>
        <taxon>Erysipelotrichia</taxon>
        <taxon>Erysipelotrichales</taxon>
        <taxon>Erysipelotrichaceae</taxon>
        <taxon>Amedibacillus</taxon>
    </lineage>
</organism>
<feature type="DNA-binding region" description="H-T-H motif" evidence="2">
    <location>
        <begin position="35"/>
        <end position="54"/>
    </location>
</feature>
<dbReference type="SUPFAM" id="SSF48498">
    <property type="entry name" value="Tetracyclin repressor-like, C-terminal domain"/>
    <property type="match status" value="1"/>
</dbReference>
<evidence type="ECO:0000313" key="4">
    <source>
        <dbReference type="EMBL" id="QNM10787.1"/>
    </source>
</evidence>
<gene>
    <name evidence="4" type="ORF">H9Q80_10865</name>
</gene>
<evidence type="ECO:0000259" key="3">
    <source>
        <dbReference type="PROSITE" id="PS50977"/>
    </source>
</evidence>
<evidence type="ECO:0000256" key="2">
    <source>
        <dbReference type="PROSITE-ProRule" id="PRU00335"/>
    </source>
</evidence>
<dbReference type="Pfam" id="PF00440">
    <property type="entry name" value="TetR_N"/>
    <property type="match status" value="1"/>
</dbReference>
<dbReference type="AlphaFoldDB" id="A0A7G9GJ05"/>
<dbReference type="InterPro" id="IPR036271">
    <property type="entry name" value="Tet_transcr_reg_TetR-rel_C_sf"/>
</dbReference>
<reference evidence="4 5" key="1">
    <citation type="submission" date="2020-08" db="EMBL/GenBank/DDBJ databases">
        <authorList>
            <person name="Liu C."/>
            <person name="Sun Q."/>
        </authorList>
    </citation>
    <scope>NUCLEOTIDE SEQUENCE [LARGE SCALE GENOMIC DNA]</scope>
    <source>
        <strain evidence="4 5">NSJ-61</strain>
    </source>
</reference>
<evidence type="ECO:0000313" key="5">
    <source>
        <dbReference type="Proteomes" id="UP000515856"/>
    </source>
</evidence>
<dbReference type="PROSITE" id="PS50977">
    <property type="entry name" value="HTH_TETR_2"/>
    <property type="match status" value="1"/>
</dbReference>
<dbReference type="InterPro" id="IPR001647">
    <property type="entry name" value="HTH_TetR"/>
</dbReference>
<dbReference type="Proteomes" id="UP000515856">
    <property type="component" value="Chromosome"/>
</dbReference>
<feature type="domain" description="HTH tetR-type" evidence="3">
    <location>
        <begin position="12"/>
        <end position="72"/>
    </location>
</feature>
<sequence>MTSSNTRKEQALETRKKLLASAQTLFASKGYEGTSVRMINQQIHMADGLLYHYFPGGKQEILQVMVKEHVLAMSTALTKDIEIYDEMSIEEVLEQLYHHLHSVVLEHVDIIKILIKDGEAMKLIERQELIDILEERKHWLPALFQKRIDSGELKAMDCESASEVLMSLLMSHLLAEVITGKDSCMANEIKRKQLFRYLSDMWKNCK</sequence>
<dbReference type="Gene3D" id="1.10.357.10">
    <property type="entry name" value="Tetracycline Repressor, domain 2"/>
    <property type="match status" value="1"/>
</dbReference>
<dbReference type="GO" id="GO:0003677">
    <property type="term" value="F:DNA binding"/>
    <property type="evidence" value="ECO:0007669"/>
    <property type="project" value="UniProtKB-UniRule"/>
</dbReference>
<accession>A0A7G9GJ05</accession>
<keyword evidence="5" id="KW-1185">Reference proteome</keyword>